<evidence type="ECO:0000313" key="2">
    <source>
        <dbReference type="EMBL" id="PQO27135.1"/>
    </source>
</evidence>
<feature type="transmembrane region" description="Helical" evidence="1">
    <location>
        <begin position="33"/>
        <end position="51"/>
    </location>
</feature>
<gene>
    <name evidence="2" type="ORF">C5Y98_28215</name>
</gene>
<dbReference type="EMBL" id="PUIB01000028">
    <property type="protein sequence ID" value="PQO27135.1"/>
    <property type="molecule type" value="Genomic_DNA"/>
</dbReference>
<feature type="transmembrane region" description="Helical" evidence="1">
    <location>
        <begin position="160"/>
        <end position="178"/>
    </location>
</feature>
<evidence type="ECO:0000256" key="1">
    <source>
        <dbReference type="SAM" id="Phobius"/>
    </source>
</evidence>
<feature type="transmembrane region" description="Helical" evidence="1">
    <location>
        <begin position="126"/>
        <end position="148"/>
    </location>
</feature>
<comment type="caution">
    <text evidence="2">The sequence shown here is derived from an EMBL/GenBank/DDBJ whole genome shotgun (WGS) entry which is preliminary data.</text>
</comment>
<protein>
    <submittedName>
        <fullName evidence="2">Uncharacterized protein</fullName>
    </submittedName>
</protein>
<name>A0A2S8F4P4_9BACT</name>
<feature type="transmembrane region" description="Helical" evidence="1">
    <location>
        <begin position="63"/>
        <end position="85"/>
    </location>
</feature>
<proteinExistence type="predicted"/>
<evidence type="ECO:0000313" key="3">
    <source>
        <dbReference type="Proteomes" id="UP000239388"/>
    </source>
</evidence>
<dbReference type="AlphaFoldDB" id="A0A2S8F4P4"/>
<keyword evidence="1" id="KW-0812">Transmembrane</keyword>
<feature type="transmembrane region" description="Helical" evidence="1">
    <location>
        <begin position="97"/>
        <end position="117"/>
    </location>
</feature>
<feature type="transmembrane region" description="Helical" evidence="1">
    <location>
        <begin position="7"/>
        <end position="27"/>
    </location>
</feature>
<reference evidence="2 3" key="1">
    <citation type="submission" date="2018-02" db="EMBL/GenBank/DDBJ databases">
        <title>Comparative genomes isolates from brazilian mangrove.</title>
        <authorList>
            <person name="Araujo J.E."/>
            <person name="Taketani R.G."/>
            <person name="Silva M.C.P."/>
            <person name="Loureco M.V."/>
            <person name="Andreote F.D."/>
        </authorList>
    </citation>
    <scope>NUCLEOTIDE SEQUENCE [LARGE SCALE GENOMIC DNA]</scope>
    <source>
        <strain evidence="2 3">NAP PRIS-MGV</strain>
    </source>
</reference>
<organism evidence="2 3">
    <name type="scientific">Blastopirellula marina</name>
    <dbReference type="NCBI Taxonomy" id="124"/>
    <lineage>
        <taxon>Bacteria</taxon>
        <taxon>Pseudomonadati</taxon>
        <taxon>Planctomycetota</taxon>
        <taxon>Planctomycetia</taxon>
        <taxon>Pirellulales</taxon>
        <taxon>Pirellulaceae</taxon>
        <taxon>Blastopirellula</taxon>
    </lineage>
</organism>
<sequence>MLNHRLCYVIFPIFGFCAGICSGLSTIPPGWGVIAPGFFFGLALAFSWEACATRLAWYQGTAIVIGSTVGFVAAEITSILSYRFFDLGNGMLAGLHYGAVGGYAGGLIVAATLALVIPNFSIARTLLLVPFTGMFFGVIFVFCGIYISDHTPWGHPFDDLVTFPLWQTGVAAVIPFCYGTSRPPTD</sequence>
<dbReference type="Proteomes" id="UP000239388">
    <property type="component" value="Unassembled WGS sequence"/>
</dbReference>
<keyword evidence="1" id="KW-0472">Membrane</keyword>
<keyword evidence="1" id="KW-1133">Transmembrane helix</keyword>
<accession>A0A2S8F4P4</accession>